<dbReference type="STRING" id="1123037.GCA_000425305_01515"/>
<evidence type="ECO:0000313" key="2">
    <source>
        <dbReference type="Proteomes" id="UP000321938"/>
    </source>
</evidence>
<accession>A0A5C7B4Y4</accession>
<dbReference type="AlphaFoldDB" id="A0A5C7B4Y4"/>
<name>A0A5C7B4Y4_9FLAO</name>
<protein>
    <recommendedName>
        <fullName evidence="3">DUF1735 domain-containing protein</fullName>
    </recommendedName>
</protein>
<proteinExistence type="predicted"/>
<comment type="caution">
    <text evidence="1">The sequence shown here is derived from an EMBL/GenBank/DDBJ whole genome shotgun (WGS) entry which is preliminary data.</text>
</comment>
<dbReference type="EMBL" id="VOSB01000029">
    <property type="protein sequence ID" value="TXE15553.1"/>
    <property type="molecule type" value="Genomic_DNA"/>
</dbReference>
<evidence type="ECO:0008006" key="3">
    <source>
        <dbReference type="Google" id="ProtNLM"/>
    </source>
</evidence>
<dbReference type="RefSeq" id="WP_147232060.1">
    <property type="nucleotide sequence ID" value="NZ_VOSB01000029.1"/>
</dbReference>
<evidence type="ECO:0000313" key="1">
    <source>
        <dbReference type="EMBL" id="TXE15553.1"/>
    </source>
</evidence>
<reference evidence="1 2" key="1">
    <citation type="submission" date="2019-08" db="EMBL/GenBank/DDBJ databases">
        <title>Genome of Psychroserpens burtonensis ACAM 167.</title>
        <authorList>
            <person name="Bowman J.P."/>
        </authorList>
    </citation>
    <scope>NUCLEOTIDE SEQUENCE [LARGE SCALE GENOMIC DNA]</scope>
    <source>
        <strain evidence="1 2">ACAM 167</strain>
    </source>
</reference>
<dbReference type="Proteomes" id="UP000321938">
    <property type="component" value="Unassembled WGS sequence"/>
</dbReference>
<dbReference type="OrthoDB" id="6278496at2"/>
<dbReference type="PROSITE" id="PS51257">
    <property type="entry name" value="PROKAR_LIPOPROTEIN"/>
    <property type="match status" value="1"/>
</dbReference>
<keyword evidence="2" id="KW-1185">Reference proteome</keyword>
<gene>
    <name evidence="1" type="ORF">ES692_16065</name>
</gene>
<sequence>MRNIIKILILAVLFTSCEDTEPVLFNGSTAIGFEDTVVEVSIPEEGIVSTIVVTSTTVSTESRTYDVQILPLVPGSTDTWLPLPEANLAVGVINIPAGEYTGTLALTFDNADLIDFTQYRFQVEVDLEGSAFPPVTFFVLKQFDITTFPCSDLKLSIVTDNFASETSFEITDDTGAVVESGGPYSDGTSGDEIITNISLAPGCYTLTVSDSFGDGLDDGNFQGTYNLFCAAQTVVSYASGAGNFGLEESTDFCIVE</sequence>
<organism evidence="1 2">
    <name type="scientific">Psychroserpens burtonensis</name>
    <dbReference type="NCBI Taxonomy" id="49278"/>
    <lineage>
        <taxon>Bacteria</taxon>
        <taxon>Pseudomonadati</taxon>
        <taxon>Bacteroidota</taxon>
        <taxon>Flavobacteriia</taxon>
        <taxon>Flavobacteriales</taxon>
        <taxon>Flavobacteriaceae</taxon>
        <taxon>Psychroserpens</taxon>
    </lineage>
</organism>